<keyword evidence="5" id="KW-0812">Transmembrane</keyword>
<keyword evidence="3" id="KW-0788">Thiol protease</keyword>
<evidence type="ECO:0000256" key="1">
    <source>
        <dbReference type="ARBA" id="ARBA00022670"/>
    </source>
</evidence>
<evidence type="ECO:0000256" key="5">
    <source>
        <dbReference type="SAM" id="Phobius"/>
    </source>
</evidence>
<dbReference type="Gene3D" id="2.40.260.10">
    <property type="entry name" value="Sortase"/>
    <property type="match status" value="1"/>
</dbReference>
<evidence type="ECO:0000313" key="7">
    <source>
        <dbReference type="Proteomes" id="UP000430975"/>
    </source>
</evidence>
<name>A0A6I2GGL8_9LACT</name>
<keyword evidence="1" id="KW-0645">Protease</keyword>
<keyword evidence="5" id="KW-0472">Membrane</keyword>
<keyword evidence="7" id="KW-1185">Reference proteome</keyword>
<dbReference type="EMBL" id="WJQS01000011">
    <property type="protein sequence ID" value="MRI86276.1"/>
    <property type="molecule type" value="Genomic_DNA"/>
</dbReference>
<feature type="active site" description="Acyl-thioester intermediate" evidence="4">
    <location>
        <position position="209"/>
    </location>
</feature>
<evidence type="ECO:0000313" key="6">
    <source>
        <dbReference type="EMBL" id="MRI86276.1"/>
    </source>
</evidence>
<dbReference type="Pfam" id="PF04203">
    <property type="entry name" value="Sortase"/>
    <property type="match status" value="1"/>
</dbReference>
<feature type="active site" description="Proton donor/acceptor" evidence="4">
    <location>
        <position position="148"/>
    </location>
</feature>
<sequence>MSEQEPQTRMKKNQKHRKKGGKIQIILGVVLIIIAAGLLAMDPIKNWMIERGVNQNTIANLTREDIEANMNADVTFNWDDIQTLDAFTVISDNVNPNHLPTIGGMAIPNVEMNLPIYKGVSNEGMYLGAGTLYPDQAMGVSNYSLASHHSINDSLLFAPLMRVEYGDLIYLTDLENVYVYEIDVITQVHPTDMSVVQPTEAPIITLITCDYSLNERVIVQGSLVEQVHIDDATDSMIDAFGLPQTVPGA</sequence>
<proteinExistence type="predicted"/>
<dbReference type="RefSeq" id="WP_153863970.1">
    <property type="nucleotide sequence ID" value="NZ_WJQS01000011.1"/>
</dbReference>
<dbReference type="InterPro" id="IPR005754">
    <property type="entry name" value="Sortase"/>
</dbReference>
<keyword evidence="2" id="KW-0378">Hydrolase</keyword>
<dbReference type="GO" id="GO:0006508">
    <property type="term" value="P:proteolysis"/>
    <property type="evidence" value="ECO:0007669"/>
    <property type="project" value="UniProtKB-KW"/>
</dbReference>
<dbReference type="InterPro" id="IPR042007">
    <property type="entry name" value="Sortase_A"/>
</dbReference>
<protein>
    <submittedName>
        <fullName evidence="6">Sortase</fullName>
    </submittedName>
</protein>
<dbReference type="Proteomes" id="UP000430975">
    <property type="component" value="Unassembled WGS sequence"/>
</dbReference>
<evidence type="ECO:0000256" key="3">
    <source>
        <dbReference type="ARBA" id="ARBA00022807"/>
    </source>
</evidence>
<dbReference type="NCBIfam" id="TIGR01076">
    <property type="entry name" value="sortase_fam"/>
    <property type="match status" value="1"/>
</dbReference>
<evidence type="ECO:0000256" key="2">
    <source>
        <dbReference type="ARBA" id="ARBA00022801"/>
    </source>
</evidence>
<reference evidence="6 7" key="1">
    <citation type="submission" date="2019-11" db="EMBL/GenBank/DDBJ databases">
        <title>Characterisation of Fundicoccus ignavus gen. nov. sp. nov., a novel genus of the family Aerococcaceae isolated from bulk tank milk.</title>
        <authorList>
            <person name="Siebert A."/>
            <person name="Huptas C."/>
            <person name="Wenning M."/>
            <person name="Scherer S."/>
            <person name="Doll E.V."/>
        </authorList>
    </citation>
    <scope>NUCLEOTIDE SEQUENCE [LARGE SCALE GENOMIC DNA]</scope>
    <source>
        <strain evidence="6 7">WS4759</strain>
    </source>
</reference>
<dbReference type="GO" id="GO:0008234">
    <property type="term" value="F:cysteine-type peptidase activity"/>
    <property type="evidence" value="ECO:0007669"/>
    <property type="project" value="UniProtKB-KW"/>
</dbReference>
<dbReference type="CDD" id="cd06165">
    <property type="entry name" value="Sortase_A"/>
    <property type="match status" value="1"/>
</dbReference>
<dbReference type="SUPFAM" id="SSF63817">
    <property type="entry name" value="Sortase"/>
    <property type="match status" value="1"/>
</dbReference>
<keyword evidence="5" id="KW-1133">Transmembrane helix</keyword>
<dbReference type="AlphaFoldDB" id="A0A6I2GGL8"/>
<organism evidence="6 7">
    <name type="scientific">Fundicoccus ignavus</name>
    <dbReference type="NCBI Taxonomy" id="2664442"/>
    <lineage>
        <taxon>Bacteria</taxon>
        <taxon>Bacillati</taxon>
        <taxon>Bacillota</taxon>
        <taxon>Bacilli</taxon>
        <taxon>Lactobacillales</taxon>
        <taxon>Aerococcaceae</taxon>
        <taxon>Fundicoccus</taxon>
    </lineage>
</organism>
<comment type="caution">
    <text evidence="6">The sequence shown here is derived from an EMBL/GenBank/DDBJ whole genome shotgun (WGS) entry which is preliminary data.</text>
</comment>
<feature type="transmembrane region" description="Helical" evidence="5">
    <location>
        <begin position="21"/>
        <end position="41"/>
    </location>
</feature>
<accession>A0A6I2GGL8</accession>
<dbReference type="InterPro" id="IPR023365">
    <property type="entry name" value="Sortase_dom-sf"/>
</dbReference>
<gene>
    <name evidence="6" type="ORF">GIY09_10515</name>
</gene>
<evidence type="ECO:0000256" key="4">
    <source>
        <dbReference type="PIRSR" id="PIRSR605754-1"/>
    </source>
</evidence>